<proteinExistence type="predicted"/>
<evidence type="ECO:0000313" key="3">
    <source>
        <dbReference type="Proteomes" id="UP001529340"/>
    </source>
</evidence>
<accession>A0ABT7U943</accession>
<dbReference type="Gene3D" id="1.10.3210.10">
    <property type="entry name" value="Hypothetical protein af1432"/>
    <property type="match status" value="1"/>
</dbReference>
<organism evidence="2 3">
    <name type="scientific">Amedibacillus dolichus</name>
    <dbReference type="NCBI Taxonomy" id="31971"/>
    <lineage>
        <taxon>Bacteria</taxon>
        <taxon>Bacillati</taxon>
        <taxon>Bacillota</taxon>
        <taxon>Erysipelotrichia</taxon>
        <taxon>Erysipelotrichales</taxon>
        <taxon>Erysipelotrichaceae</taxon>
        <taxon>Amedibacillus</taxon>
    </lineage>
</organism>
<comment type="caution">
    <text evidence="2">The sequence shown here is derived from an EMBL/GenBank/DDBJ whole genome shotgun (WGS) entry which is preliminary data.</text>
</comment>
<dbReference type="InterPro" id="IPR006674">
    <property type="entry name" value="HD_domain"/>
</dbReference>
<gene>
    <name evidence="2" type="ORF">QUV96_00705</name>
</gene>
<reference evidence="3" key="2">
    <citation type="submission" date="2023-06" db="EMBL/GenBank/DDBJ databases">
        <title>Identification and characterization of horizontal gene transfer across gut microbiota members of farm animals based on homology search.</title>
        <authorList>
            <person name="Zeman M."/>
            <person name="Kubasova T."/>
            <person name="Jahodarova E."/>
            <person name="Nykrynova M."/>
            <person name="Rychlik I."/>
        </authorList>
    </citation>
    <scope>NUCLEOTIDE SEQUENCE [LARGE SCALE GENOMIC DNA]</scope>
    <source>
        <strain evidence="3">ET39</strain>
    </source>
</reference>
<dbReference type="PROSITE" id="PS51831">
    <property type="entry name" value="HD"/>
    <property type="match status" value="1"/>
</dbReference>
<dbReference type="Proteomes" id="UP001529340">
    <property type="component" value="Unassembled WGS sequence"/>
</dbReference>
<sequence>MERCQRLSKRILDDFHAIALPTLRHEAIVHTVSTANAAAMLAMHRHLDRALCVAAAWLHDIALYTKNCRHGIHGEQSAELAVPYLEDAGFSTPEIEQITTAIRHHSHKERTDDLLSELLKDADILGRYLQDGQVPADPHRHQRLIHVMKTLDLL</sequence>
<evidence type="ECO:0000313" key="2">
    <source>
        <dbReference type="EMBL" id="MDM8156153.1"/>
    </source>
</evidence>
<dbReference type="RefSeq" id="WP_289606625.1">
    <property type="nucleotide sequence ID" value="NZ_JAUDCG010000002.1"/>
</dbReference>
<keyword evidence="3" id="KW-1185">Reference proteome</keyword>
<dbReference type="CDD" id="cd00077">
    <property type="entry name" value="HDc"/>
    <property type="match status" value="1"/>
</dbReference>
<name>A0ABT7U943_9FIRM</name>
<evidence type="ECO:0000259" key="1">
    <source>
        <dbReference type="PROSITE" id="PS51831"/>
    </source>
</evidence>
<reference evidence="2 3" key="3">
    <citation type="submission" date="2023-06" db="EMBL/GenBank/DDBJ databases">
        <authorList>
            <person name="Zeman M."/>
            <person name="Kubasova T."/>
            <person name="Jahodarova E."/>
            <person name="Nykrynova M."/>
            <person name="Rychlik I."/>
        </authorList>
    </citation>
    <scope>NUCLEOTIDE SEQUENCE [LARGE SCALE GENOMIC DNA]</scope>
    <source>
        <strain evidence="2 3">ET39</strain>
    </source>
</reference>
<dbReference type="InterPro" id="IPR003607">
    <property type="entry name" value="HD/PDEase_dom"/>
</dbReference>
<dbReference type="SUPFAM" id="SSF109604">
    <property type="entry name" value="HD-domain/PDEase-like"/>
    <property type="match status" value="1"/>
</dbReference>
<reference evidence="2 3" key="1">
    <citation type="submission" date="2023-06" db="EMBL/GenBank/DDBJ databases">
        <title>Identification and characterization of horizontal gene transfer across gut microbiota members of farm animals based on homology search.</title>
        <authorList>
            <person name="Schwarzerova J."/>
            <person name="Nykrynova M."/>
            <person name="Jureckova K."/>
            <person name="Cejkova D."/>
            <person name="Rychlik I."/>
        </authorList>
    </citation>
    <scope>NUCLEOTIDE SEQUENCE [LARGE SCALE GENOMIC DNA]</scope>
    <source>
        <strain evidence="2 3">ET39</strain>
    </source>
</reference>
<feature type="domain" description="HD" evidence="1">
    <location>
        <begin position="27"/>
        <end position="128"/>
    </location>
</feature>
<dbReference type="EMBL" id="JAUDCG010000002">
    <property type="protein sequence ID" value="MDM8156153.1"/>
    <property type="molecule type" value="Genomic_DNA"/>
</dbReference>
<dbReference type="SMART" id="SM00471">
    <property type="entry name" value="HDc"/>
    <property type="match status" value="1"/>
</dbReference>
<dbReference type="Pfam" id="PF01966">
    <property type="entry name" value="HD"/>
    <property type="match status" value="1"/>
</dbReference>
<protein>
    <submittedName>
        <fullName evidence="2">HD domain-containing protein</fullName>
    </submittedName>
</protein>